<accession>A0A2M8PGW7</accession>
<reference evidence="1 2" key="1">
    <citation type="submission" date="2017-11" db="EMBL/GenBank/DDBJ databases">
        <title>Evolution of Phototrophy in the Chloroflexi Phylum Driven by Horizontal Gene Transfer.</title>
        <authorList>
            <person name="Ward L.M."/>
            <person name="Hemp J."/>
            <person name="Shih P.M."/>
            <person name="Mcglynn S.E."/>
            <person name="Fischer W."/>
        </authorList>
    </citation>
    <scope>NUCLEOTIDE SEQUENCE [LARGE SCALE GENOMIC DNA]</scope>
    <source>
        <strain evidence="1">JP3_13</strain>
    </source>
</reference>
<organism evidence="1 2">
    <name type="scientific">Candidatus Thermofonsia Clade 1 bacterium</name>
    <dbReference type="NCBI Taxonomy" id="2364210"/>
    <lineage>
        <taxon>Bacteria</taxon>
        <taxon>Bacillati</taxon>
        <taxon>Chloroflexota</taxon>
        <taxon>Candidatus Thermofontia</taxon>
        <taxon>Candidatus Thermofonsia Clade 1</taxon>
    </lineage>
</organism>
<gene>
    <name evidence="1" type="ORF">CUN49_03685</name>
</gene>
<dbReference type="Proteomes" id="UP000229681">
    <property type="component" value="Unassembled WGS sequence"/>
</dbReference>
<protein>
    <submittedName>
        <fullName evidence="1">Uncharacterized protein</fullName>
    </submittedName>
</protein>
<sequence length="79" mass="9046">MTYTLYIHLINDPPLLLDVDELPTATDTLIIGRNPRTRDGKDYQNILAEVTTVIFPMTRISFIEVMPDQEGPTILPFRD</sequence>
<evidence type="ECO:0000313" key="2">
    <source>
        <dbReference type="Proteomes" id="UP000229681"/>
    </source>
</evidence>
<proteinExistence type="predicted"/>
<name>A0A2M8PGW7_9CHLR</name>
<dbReference type="EMBL" id="PGTM01000031">
    <property type="protein sequence ID" value="PJF36785.1"/>
    <property type="molecule type" value="Genomic_DNA"/>
</dbReference>
<comment type="caution">
    <text evidence="1">The sequence shown here is derived from an EMBL/GenBank/DDBJ whole genome shotgun (WGS) entry which is preliminary data.</text>
</comment>
<evidence type="ECO:0000313" key="1">
    <source>
        <dbReference type="EMBL" id="PJF36785.1"/>
    </source>
</evidence>
<dbReference type="AlphaFoldDB" id="A0A2M8PGW7"/>